<proteinExistence type="predicted"/>
<gene>
    <name evidence="2" type="ORF">PENDEC_c018G01054</name>
</gene>
<evidence type="ECO:0000313" key="2">
    <source>
        <dbReference type="EMBL" id="OQD72856.1"/>
    </source>
</evidence>
<dbReference type="Pfam" id="PF01636">
    <property type="entry name" value="APH"/>
    <property type="match status" value="1"/>
</dbReference>
<dbReference type="AlphaFoldDB" id="A0A1V6P8E7"/>
<name>A0A1V6P8E7_PENDC</name>
<evidence type="ECO:0000313" key="3">
    <source>
        <dbReference type="Proteomes" id="UP000191522"/>
    </source>
</evidence>
<sequence>MSSPKFKVLWAASGFTPTHPDAIQEIASEETNRLPAKTHRVVQIRPGILVKYGLHVTTKEAQNMMVISKNSTIPIPKVLAYATFGPFLRAARGNVIREGKFYETYIYMALARGQPLDKIWDACSKKTRKAVSEQLTNYLRELRKLTGHYIGSLNNGPVLDLASPSIKNKGPFKTEEEFNTTLIDAYIKTLDNKGPSIEAFVQTLLSNNDHEIHFTHGNLKPHHILVYNGGVSAILDWSLSGFYPEYWEFAKVLDEDKLSDEKTVFVMESFPQQYALEYLIYSFLTEVL</sequence>
<organism evidence="2 3">
    <name type="scientific">Penicillium decumbens</name>
    <dbReference type="NCBI Taxonomy" id="69771"/>
    <lineage>
        <taxon>Eukaryota</taxon>
        <taxon>Fungi</taxon>
        <taxon>Dikarya</taxon>
        <taxon>Ascomycota</taxon>
        <taxon>Pezizomycotina</taxon>
        <taxon>Eurotiomycetes</taxon>
        <taxon>Eurotiomycetidae</taxon>
        <taxon>Eurotiales</taxon>
        <taxon>Aspergillaceae</taxon>
        <taxon>Penicillium</taxon>
    </lineage>
</organism>
<evidence type="ECO:0000259" key="1">
    <source>
        <dbReference type="Pfam" id="PF01636"/>
    </source>
</evidence>
<dbReference type="PANTHER" id="PTHR21310">
    <property type="entry name" value="AMINOGLYCOSIDE PHOSPHOTRANSFERASE-RELATED-RELATED"/>
    <property type="match status" value="1"/>
</dbReference>
<dbReference type="Proteomes" id="UP000191522">
    <property type="component" value="Unassembled WGS sequence"/>
</dbReference>
<dbReference type="EMBL" id="MDYL01000018">
    <property type="protein sequence ID" value="OQD72856.1"/>
    <property type="molecule type" value="Genomic_DNA"/>
</dbReference>
<reference evidence="3" key="1">
    <citation type="journal article" date="2017" name="Nat. Microbiol.">
        <title>Global analysis of biosynthetic gene clusters reveals vast potential of secondary metabolite production in Penicillium species.</title>
        <authorList>
            <person name="Nielsen J.C."/>
            <person name="Grijseels S."/>
            <person name="Prigent S."/>
            <person name="Ji B."/>
            <person name="Dainat J."/>
            <person name="Nielsen K.F."/>
            <person name="Frisvad J.C."/>
            <person name="Workman M."/>
            <person name="Nielsen J."/>
        </authorList>
    </citation>
    <scope>NUCLEOTIDE SEQUENCE [LARGE SCALE GENOMIC DNA]</scope>
    <source>
        <strain evidence="3">IBT 11843</strain>
    </source>
</reference>
<dbReference type="PANTHER" id="PTHR21310:SF15">
    <property type="entry name" value="AMINOGLYCOSIDE PHOSPHOTRANSFERASE DOMAIN-CONTAINING PROTEIN"/>
    <property type="match status" value="1"/>
</dbReference>
<dbReference type="OMA" id="GPHINII"/>
<keyword evidence="3" id="KW-1185">Reference proteome</keyword>
<dbReference type="SUPFAM" id="SSF56112">
    <property type="entry name" value="Protein kinase-like (PK-like)"/>
    <property type="match status" value="1"/>
</dbReference>
<dbReference type="Gene3D" id="3.90.1200.10">
    <property type="match status" value="1"/>
</dbReference>
<dbReference type="InterPro" id="IPR051678">
    <property type="entry name" value="AGP_Transferase"/>
</dbReference>
<dbReference type="OrthoDB" id="2906425at2759"/>
<feature type="domain" description="Aminoglycoside phosphotransferase" evidence="1">
    <location>
        <begin position="60"/>
        <end position="266"/>
    </location>
</feature>
<dbReference type="InterPro" id="IPR002575">
    <property type="entry name" value="Aminoglycoside_PTrfase"/>
</dbReference>
<comment type="caution">
    <text evidence="2">The sequence shown here is derived from an EMBL/GenBank/DDBJ whole genome shotgun (WGS) entry which is preliminary data.</text>
</comment>
<protein>
    <recommendedName>
        <fullName evidence="1">Aminoglycoside phosphotransferase domain-containing protein</fullName>
    </recommendedName>
</protein>
<dbReference type="InterPro" id="IPR011009">
    <property type="entry name" value="Kinase-like_dom_sf"/>
</dbReference>
<accession>A0A1V6P8E7</accession>